<name>A0A075NS79_9ALTE</name>
<dbReference type="EMBL" id="CP008849">
    <property type="protein sequence ID" value="AIF97364.1"/>
    <property type="molecule type" value="Genomic_DNA"/>
</dbReference>
<gene>
    <name evidence="3" type="ORF">EP13_00890</name>
</gene>
<dbReference type="Pfam" id="PF12339">
    <property type="entry name" value="DNAJ_related"/>
    <property type="match status" value="1"/>
</dbReference>
<evidence type="ECO:0000259" key="2">
    <source>
        <dbReference type="PROSITE" id="PS50076"/>
    </source>
</evidence>
<protein>
    <recommendedName>
        <fullName evidence="2">J domain-containing protein</fullName>
    </recommendedName>
</protein>
<evidence type="ECO:0000313" key="4">
    <source>
        <dbReference type="Proteomes" id="UP000056090"/>
    </source>
</evidence>
<dbReference type="KEGG" id="aal:EP13_00890"/>
<sequence length="217" mass="24551">MNTSLVTLLEDSLLLLKPTLTLGISEFDLIALLKRPPYSLFDEDALRDPLMLFQTHFLVFHALYKLQIKWRESGEGRLDIHTTKILLRGDIQPQNIPPQNKDATQAQTHLAGLDPLASYYLNLDNLKGTSEADVAALLDDFWRQMAGQKLGVPNTKDRDKACDVLKLDKQDILTLNSLKAHYRKALLKVHPDRGGNVEEAQQVIQAYRVLLSSLKRV</sequence>
<reference evidence="3 4" key="1">
    <citation type="submission" date="2014-06" db="EMBL/GenBank/DDBJ databases">
        <title>Genomes of Alteromonas australica, a world apart.</title>
        <authorList>
            <person name="Gonzaga A."/>
            <person name="Lopez-Perez M."/>
            <person name="Rodriguez-Valera F."/>
        </authorList>
    </citation>
    <scope>NUCLEOTIDE SEQUENCE [LARGE SCALE GENOMIC DNA]</scope>
    <source>
        <strain evidence="3 4">H 17</strain>
    </source>
</reference>
<dbReference type="InterPro" id="IPR036869">
    <property type="entry name" value="J_dom_sf"/>
</dbReference>
<dbReference type="AlphaFoldDB" id="A0A075NS79"/>
<evidence type="ECO:0000313" key="3">
    <source>
        <dbReference type="EMBL" id="AIF97364.1"/>
    </source>
</evidence>
<dbReference type="RefSeq" id="WP_044055537.1">
    <property type="nucleotide sequence ID" value="NZ_CBCSKJ010000005.1"/>
</dbReference>
<dbReference type="Gene3D" id="1.10.287.110">
    <property type="entry name" value="DnaJ domain"/>
    <property type="match status" value="1"/>
</dbReference>
<dbReference type="CDD" id="cd06257">
    <property type="entry name" value="DnaJ"/>
    <property type="match status" value="1"/>
</dbReference>
<evidence type="ECO:0000256" key="1">
    <source>
        <dbReference type="ARBA" id="ARBA00023186"/>
    </source>
</evidence>
<keyword evidence="4" id="KW-1185">Reference proteome</keyword>
<dbReference type="InterPro" id="IPR001623">
    <property type="entry name" value="DnaJ_domain"/>
</dbReference>
<dbReference type="PROSITE" id="PS50076">
    <property type="entry name" value="DNAJ_2"/>
    <property type="match status" value="1"/>
</dbReference>
<dbReference type="Proteomes" id="UP000056090">
    <property type="component" value="Chromosome"/>
</dbReference>
<dbReference type="GeneID" id="78253502"/>
<dbReference type="SMART" id="SM00271">
    <property type="entry name" value="DnaJ"/>
    <property type="match status" value="1"/>
</dbReference>
<dbReference type="SUPFAM" id="SSF46565">
    <property type="entry name" value="Chaperone J-domain"/>
    <property type="match status" value="1"/>
</dbReference>
<dbReference type="eggNOG" id="COG2214">
    <property type="taxonomic scope" value="Bacteria"/>
</dbReference>
<dbReference type="InterPro" id="IPR021059">
    <property type="entry name" value="DnaJ-related_N"/>
</dbReference>
<keyword evidence="1" id="KW-0143">Chaperone</keyword>
<feature type="domain" description="J" evidence="2">
    <location>
        <begin position="160"/>
        <end position="217"/>
    </location>
</feature>
<organism evidence="3 4">
    <name type="scientific">Alteromonas australica</name>
    <dbReference type="NCBI Taxonomy" id="589873"/>
    <lineage>
        <taxon>Bacteria</taxon>
        <taxon>Pseudomonadati</taxon>
        <taxon>Pseudomonadota</taxon>
        <taxon>Gammaproteobacteria</taxon>
        <taxon>Alteromonadales</taxon>
        <taxon>Alteromonadaceae</taxon>
        <taxon>Alteromonas/Salinimonas group</taxon>
        <taxon>Alteromonas</taxon>
    </lineage>
</organism>
<proteinExistence type="predicted"/>
<accession>A0A075NS79</accession>